<dbReference type="STRING" id="1765722.AT728_34125"/>
<evidence type="ECO:0000313" key="7">
    <source>
        <dbReference type="Proteomes" id="UP000054804"/>
    </source>
</evidence>
<comment type="caution">
    <text evidence="6">The sequence shown here is derived from an EMBL/GenBank/DDBJ whole genome shotgun (WGS) entry which is preliminary data.</text>
</comment>
<evidence type="ECO:0000313" key="6">
    <source>
        <dbReference type="EMBL" id="KUF13144.1"/>
    </source>
</evidence>
<accession>A0A0W7WRP1</accession>
<feature type="region of interest" description="Disordered" evidence="3">
    <location>
        <begin position="1"/>
        <end position="72"/>
    </location>
</feature>
<dbReference type="Gene3D" id="1.10.510.40">
    <property type="match status" value="1"/>
</dbReference>
<evidence type="ECO:0000259" key="4">
    <source>
        <dbReference type="Pfam" id="PF04183"/>
    </source>
</evidence>
<dbReference type="AlphaFoldDB" id="A0A0W7WRP1"/>
<dbReference type="Pfam" id="PF04183">
    <property type="entry name" value="IucA_IucC"/>
    <property type="match status" value="1"/>
</dbReference>
<evidence type="ECO:0000256" key="1">
    <source>
        <dbReference type="ARBA" id="ARBA00004924"/>
    </source>
</evidence>
<dbReference type="RefSeq" id="WP_058852617.1">
    <property type="nucleotide sequence ID" value="NZ_LOCL01000082.1"/>
</dbReference>
<organism evidence="6 7">
    <name type="scientific">Streptomyces silvensis</name>
    <dbReference type="NCBI Taxonomy" id="1765722"/>
    <lineage>
        <taxon>Bacteria</taxon>
        <taxon>Bacillati</taxon>
        <taxon>Actinomycetota</taxon>
        <taxon>Actinomycetes</taxon>
        <taxon>Kitasatosporales</taxon>
        <taxon>Streptomycetaceae</taxon>
        <taxon>Streptomyces</taxon>
    </lineage>
</organism>
<protein>
    <submittedName>
        <fullName evidence="6">Iron transporter</fullName>
    </submittedName>
</protein>
<dbReference type="GO" id="GO:0016881">
    <property type="term" value="F:acid-amino acid ligase activity"/>
    <property type="evidence" value="ECO:0007669"/>
    <property type="project" value="UniProtKB-ARBA"/>
</dbReference>
<gene>
    <name evidence="6" type="ORF">AT728_34125</name>
</gene>
<dbReference type="OrthoDB" id="495728at2"/>
<sequence>MNATPASDGCPPPNPSGARGTQSPKPSQAPQPSQAPGTAEPRTVPRQKSRSLEAGVPRPSTTDHRDLLDHPDPHTAAQAAAVENLLRCWVREKGIAAPEQGALRVPLESSGTALLVPVDYWSPTGWHRFGLPCLEDGPNTAPPADAVTVAALLSRETAHTTVPHPTESHAIEPDGSEPDGTDPEGYEPDGTDPDEVEANGTEANGTEANGTEADRTEANVAVRDASRTRAAPTTPTTPTTHEATDGADLVARVADSVRRTADFISDRRNHPADTPDRFLAAEQSLLLGHPLHPTPKSREGLSDSESRLYSPELRGAFPLHWLAVHPSVLAMDSAWTERGRTIPADRLTARLAGPDLTLPDGHAALPAHPWQIRELRHRPETAALLDAGLLKDLGPHGDPWHPTSSVRTVYRSGAPAMLKLSLALRITNSRRENLRKELHRGVEVHRLLRSGLAEQWQAAHPGFDVVRDPAWLAVTGPDGEAVTGCDVMIRHNPFRPDDDATCVAGLVSPRPDPHATGHDRAPTRSRLAAIITRLAGRTGRPRGAVATEWFLRYLQSVVRPVLWLDSEAGVALEAHQQNTLLLLDPDGWPTGGRYRDNQGYYFRESRRGELDKRLPGIGQVSDTFVSDAVTDERFAYYLGINNVLGLVGALGAERLADERILLAAFRRFLSDTASGPDRLRTPLPARLLDSPVLRCKANLLTRLHGLDELVGPVDTQSVYVTIPNPLHA</sequence>
<keyword evidence="7" id="KW-1185">Reference proteome</keyword>
<dbReference type="InterPro" id="IPR007310">
    <property type="entry name" value="Aerobactin_biosyn_IucA/IucC_N"/>
</dbReference>
<feature type="compositionally biased region" description="Basic and acidic residues" evidence="3">
    <location>
        <begin position="61"/>
        <end position="72"/>
    </location>
</feature>
<dbReference type="EMBL" id="LOCL01000082">
    <property type="protein sequence ID" value="KUF13144.1"/>
    <property type="molecule type" value="Genomic_DNA"/>
</dbReference>
<comment type="pathway">
    <text evidence="1">Siderophore biosynthesis.</text>
</comment>
<dbReference type="Pfam" id="PF06276">
    <property type="entry name" value="FhuF"/>
    <property type="match status" value="1"/>
</dbReference>
<feature type="domain" description="Aerobactin siderophore biosynthesis IucA/IucC-like C-terminal" evidence="5">
    <location>
        <begin position="548"/>
        <end position="709"/>
    </location>
</feature>
<comment type="similarity">
    <text evidence="2">Belongs to the IucA/IucC family.</text>
</comment>
<dbReference type="InterPro" id="IPR022770">
    <property type="entry name" value="IucA/IucC-like_C"/>
</dbReference>
<dbReference type="PANTHER" id="PTHR34384:SF5">
    <property type="entry name" value="L-2,3-DIAMINOPROPANOATE--CITRATE LIGASE"/>
    <property type="match status" value="1"/>
</dbReference>
<dbReference type="InterPro" id="IPR037455">
    <property type="entry name" value="LucA/IucC-like"/>
</dbReference>
<feature type="compositionally biased region" description="Low complexity" evidence="3">
    <location>
        <begin position="228"/>
        <end position="240"/>
    </location>
</feature>
<name>A0A0W7WRP1_9ACTN</name>
<proteinExistence type="inferred from homology"/>
<dbReference type="PANTHER" id="PTHR34384">
    <property type="entry name" value="L-2,3-DIAMINOPROPANOATE--CITRATE LIGASE"/>
    <property type="match status" value="1"/>
</dbReference>
<feature type="domain" description="Aerobactin siderophore biosynthesis IucA/IucC N-terminal" evidence="4">
    <location>
        <begin position="278"/>
        <end position="507"/>
    </location>
</feature>
<feature type="compositionally biased region" description="Low complexity" evidence="3">
    <location>
        <begin position="22"/>
        <end position="36"/>
    </location>
</feature>
<dbReference type="GO" id="GO:0019290">
    <property type="term" value="P:siderophore biosynthetic process"/>
    <property type="evidence" value="ECO:0007669"/>
    <property type="project" value="InterPro"/>
</dbReference>
<dbReference type="Proteomes" id="UP000054804">
    <property type="component" value="Unassembled WGS sequence"/>
</dbReference>
<reference evidence="6 7" key="1">
    <citation type="submission" date="2015-12" db="EMBL/GenBank/DDBJ databases">
        <title>Draft genome sequence of Streptomyces silvensis ATCC 53525, a producer of novel hormone antagonists.</title>
        <authorList>
            <person name="Johnston C.W."/>
            <person name="Li Y."/>
            <person name="Magarvey N.A."/>
        </authorList>
    </citation>
    <scope>NUCLEOTIDE SEQUENCE [LARGE SCALE GENOMIC DNA]</scope>
    <source>
        <strain evidence="6 7">ATCC 53525</strain>
    </source>
</reference>
<feature type="region of interest" description="Disordered" evidence="3">
    <location>
        <begin position="158"/>
        <end position="246"/>
    </location>
</feature>
<evidence type="ECO:0000256" key="3">
    <source>
        <dbReference type="SAM" id="MobiDB-lite"/>
    </source>
</evidence>
<dbReference type="Gene3D" id="6.10.250.3370">
    <property type="match status" value="1"/>
</dbReference>
<feature type="compositionally biased region" description="Acidic residues" evidence="3">
    <location>
        <begin position="174"/>
        <end position="197"/>
    </location>
</feature>
<evidence type="ECO:0000259" key="5">
    <source>
        <dbReference type="Pfam" id="PF06276"/>
    </source>
</evidence>
<evidence type="ECO:0000256" key="2">
    <source>
        <dbReference type="ARBA" id="ARBA00007832"/>
    </source>
</evidence>